<dbReference type="Proteomes" id="UP000192796">
    <property type="component" value="Unassembled WGS sequence"/>
</dbReference>
<evidence type="ECO:0000313" key="2">
    <source>
        <dbReference type="EMBL" id="OQP62857.1"/>
    </source>
</evidence>
<protein>
    <recommendedName>
        <fullName evidence="1">HTH LytTR-type domain-containing protein</fullName>
    </recommendedName>
</protein>
<dbReference type="InterPro" id="IPR007492">
    <property type="entry name" value="LytTR_DNA-bd_dom"/>
</dbReference>
<keyword evidence="3" id="KW-1185">Reference proteome</keyword>
<dbReference type="RefSeq" id="WP_081148275.1">
    <property type="nucleotide sequence ID" value="NZ_LVYD01000048.1"/>
</dbReference>
<dbReference type="AlphaFoldDB" id="A0A1V9FWZ5"/>
<dbReference type="GO" id="GO:0000156">
    <property type="term" value="F:phosphorelay response regulator activity"/>
    <property type="evidence" value="ECO:0007669"/>
    <property type="project" value="InterPro"/>
</dbReference>
<dbReference type="PANTHER" id="PTHR37299">
    <property type="entry name" value="TRANSCRIPTIONAL REGULATOR-RELATED"/>
    <property type="match status" value="1"/>
</dbReference>
<name>A0A1V9FWZ5_9BACT</name>
<dbReference type="Pfam" id="PF04397">
    <property type="entry name" value="LytTR"/>
    <property type="match status" value="1"/>
</dbReference>
<organism evidence="2 3">
    <name type="scientific">Niastella vici</name>
    <dbReference type="NCBI Taxonomy" id="1703345"/>
    <lineage>
        <taxon>Bacteria</taxon>
        <taxon>Pseudomonadati</taxon>
        <taxon>Bacteroidota</taxon>
        <taxon>Chitinophagia</taxon>
        <taxon>Chitinophagales</taxon>
        <taxon>Chitinophagaceae</taxon>
        <taxon>Niastella</taxon>
    </lineage>
</organism>
<dbReference type="Gene3D" id="2.40.50.1020">
    <property type="entry name" value="LytTr DNA-binding domain"/>
    <property type="match status" value="1"/>
</dbReference>
<evidence type="ECO:0000259" key="1">
    <source>
        <dbReference type="PROSITE" id="PS50930"/>
    </source>
</evidence>
<dbReference type="PROSITE" id="PS50930">
    <property type="entry name" value="HTH_LYTTR"/>
    <property type="match status" value="1"/>
</dbReference>
<dbReference type="EMBL" id="LVYD01000048">
    <property type="protein sequence ID" value="OQP62857.1"/>
    <property type="molecule type" value="Genomic_DNA"/>
</dbReference>
<accession>A0A1V9FWZ5</accession>
<dbReference type="PANTHER" id="PTHR37299:SF1">
    <property type="entry name" value="STAGE 0 SPORULATION PROTEIN A HOMOLOG"/>
    <property type="match status" value="1"/>
</dbReference>
<dbReference type="GO" id="GO:0003677">
    <property type="term" value="F:DNA binding"/>
    <property type="evidence" value="ECO:0007669"/>
    <property type="project" value="InterPro"/>
</dbReference>
<dbReference type="STRING" id="1703345.A3860_26460"/>
<sequence>MSKPFFVWKNKVLKSVSPEDVMCLETEGNYTKIILSNKSYYHVRSSLSAALKKLPPDMFIKTHRSYAASIHFIDDVARDHLVVGGESIPISRQYYKPVIRQLNIIE</sequence>
<dbReference type="SMART" id="SM00850">
    <property type="entry name" value="LytTR"/>
    <property type="match status" value="1"/>
</dbReference>
<dbReference type="OrthoDB" id="677742at2"/>
<proteinExistence type="predicted"/>
<comment type="caution">
    <text evidence="2">The sequence shown here is derived from an EMBL/GenBank/DDBJ whole genome shotgun (WGS) entry which is preliminary data.</text>
</comment>
<reference evidence="2 3" key="1">
    <citation type="submission" date="2016-03" db="EMBL/GenBank/DDBJ databases">
        <title>Niastella vici sp. nov., isolated from farmland soil.</title>
        <authorList>
            <person name="Chen L."/>
            <person name="Wang D."/>
            <person name="Yang S."/>
            <person name="Wang G."/>
        </authorList>
    </citation>
    <scope>NUCLEOTIDE SEQUENCE [LARGE SCALE GENOMIC DNA]</scope>
    <source>
        <strain evidence="2 3">DJ57</strain>
    </source>
</reference>
<feature type="domain" description="HTH LytTR-type" evidence="1">
    <location>
        <begin position="15"/>
        <end position="104"/>
    </location>
</feature>
<dbReference type="InterPro" id="IPR046947">
    <property type="entry name" value="LytR-like"/>
</dbReference>
<evidence type="ECO:0000313" key="3">
    <source>
        <dbReference type="Proteomes" id="UP000192796"/>
    </source>
</evidence>
<gene>
    <name evidence="2" type="ORF">A3860_26460</name>
</gene>